<dbReference type="WBParaSite" id="HDID_0000775501-mRNA-1">
    <property type="protein sequence ID" value="HDID_0000775501-mRNA-1"/>
    <property type="gene ID" value="HDID_0000775501"/>
</dbReference>
<dbReference type="STRING" id="6216.A0A0R3SRF9"/>
<evidence type="ECO:0000256" key="2">
    <source>
        <dbReference type="SAM" id="MobiDB-lite"/>
    </source>
</evidence>
<feature type="compositionally biased region" description="Basic and acidic residues" evidence="2">
    <location>
        <begin position="354"/>
        <end position="365"/>
    </location>
</feature>
<feature type="coiled-coil region" evidence="1">
    <location>
        <begin position="182"/>
        <end position="216"/>
    </location>
</feature>
<feature type="region of interest" description="Disordered" evidence="2">
    <location>
        <begin position="330"/>
        <end position="365"/>
    </location>
</feature>
<feature type="coiled-coil region" evidence="1">
    <location>
        <begin position="430"/>
        <end position="457"/>
    </location>
</feature>
<reference evidence="3 4" key="2">
    <citation type="submission" date="2018-11" db="EMBL/GenBank/DDBJ databases">
        <authorList>
            <consortium name="Pathogen Informatics"/>
        </authorList>
    </citation>
    <scope>NUCLEOTIDE SEQUENCE [LARGE SCALE GENOMIC DNA]</scope>
</reference>
<evidence type="ECO:0000256" key="1">
    <source>
        <dbReference type="SAM" id="Coils"/>
    </source>
</evidence>
<evidence type="ECO:0000313" key="3">
    <source>
        <dbReference type="EMBL" id="VDL60071.1"/>
    </source>
</evidence>
<evidence type="ECO:0000313" key="5">
    <source>
        <dbReference type="WBParaSite" id="HDID_0000775501-mRNA-1"/>
    </source>
</evidence>
<organism evidence="5">
    <name type="scientific">Hymenolepis diminuta</name>
    <name type="common">Rat tapeworm</name>
    <dbReference type="NCBI Taxonomy" id="6216"/>
    <lineage>
        <taxon>Eukaryota</taxon>
        <taxon>Metazoa</taxon>
        <taxon>Spiralia</taxon>
        <taxon>Lophotrochozoa</taxon>
        <taxon>Platyhelminthes</taxon>
        <taxon>Cestoda</taxon>
        <taxon>Eucestoda</taxon>
        <taxon>Cyclophyllidea</taxon>
        <taxon>Hymenolepididae</taxon>
        <taxon>Hymenolepis</taxon>
    </lineage>
</organism>
<evidence type="ECO:0000313" key="4">
    <source>
        <dbReference type="Proteomes" id="UP000274504"/>
    </source>
</evidence>
<keyword evidence="1" id="KW-0175">Coiled coil</keyword>
<dbReference type="AlphaFoldDB" id="A0A0R3SRF9"/>
<sequence length="493" mass="55293">MEEANSVYLMPKLNHDGGTGDTSGKKSPRHKLTNGLEKNEATFVAEGTAYAAHRFHNELGALQGHSKRRRTLAPPTHQPPLPMAFFTTSAAVIMKPEPLQMALMEVNEEDEEMEAQKLLTRPESLLTADPTFSVSFTELKEALSTALARNTRLQELRQSQICRYLQLQRRTDALGAELDASVDNLRHQKTRWEAEKRRLLVEARELRQQLAEALAAGAQNSPKLNGTHHSDQGGKDSCLQCEKRNLEISALKIAVERLESELARQRRTFEQESANFSVQLADAAAESRSLRLQLSRSSTVTTTVNSCALRSESSCVSCKRLQQLVDVLQKKNSSSRNGTQEVEIQTESLPESPKPNETKEESDDKSLFELLESRGRINDLTTEYLEQQLGECLHTSPQKFTVKTLPQRTIITPNKSVDTTENEMAKTPDVSRLLERLKNLEAEAQFSADQLRSSNDEFLQLRERLTNATIEKAHLKAHLDASNDRVGLPSLCR</sequence>
<feature type="region of interest" description="Disordered" evidence="2">
    <location>
        <begin position="1"/>
        <end position="32"/>
    </location>
</feature>
<name>A0A0R3SRF9_HYMDI</name>
<accession>A0A0R3SRF9</accession>
<proteinExistence type="predicted"/>
<gene>
    <name evidence="3" type="ORF">HDID_LOCUS7753</name>
</gene>
<feature type="region of interest" description="Disordered" evidence="2">
    <location>
        <begin position="217"/>
        <end position="236"/>
    </location>
</feature>
<protein>
    <submittedName>
        <fullName evidence="3 5">Uncharacterized protein</fullName>
    </submittedName>
</protein>
<feature type="coiled-coil region" evidence="1">
    <location>
        <begin position="241"/>
        <end position="275"/>
    </location>
</feature>
<dbReference type="OrthoDB" id="6233681at2759"/>
<dbReference type="Proteomes" id="UP000274504">
    <property type="component" value="Unassembled WGS sequence"/>
</dbReference>
<feature type="compositionally biased region" description="Polar residues" evidence="2">
    <location>
        <begin position="330"/>
        <end position="349"/>
    </location>
</feature>
<dbReference type="EMBL" id="UYSG01010975">
    <property type="protein sequence ID" value="VDL60071.1"/>
    <property type="molecule type" value="Genomic_DNA"/>
</dbReference>
<reference evidence="5" key="1">
    <citation type="submission" date="2017-02" db="UniProtKB">
        <authorList>
            <consortium name="WormBaseParasite"/>
        </authorList>
    </citation>
    <scope>IDENTIFICATION</scope>
</reference>